<dbReference type="OrthoDB" id="1731983at2759"/>
<dbReference type="PANTHER" id="PTHR32487:SF8">
    <property type="entry name" value="NAD-DEPENDENT EPIMERASE_DEHYDRATASE DOMAIN-CONTAINING PROTEIN"/>
    <property type="match status" value="1"/>
</dbReference>
<evidence type="ECO:0000259" key="1">
    <source>
        <dbReference type="Pfam" id="PF22917"/>
    </source>
</evidence>
<keyword evidence="3" id="KW-1185">Reference proteome</keyword>
<reference evidence="2" key="1">
    <citation type="journal article" date="2020" name="Stud. Mycol.">
        <title>101 Dothideomycetes genomes: a test case for predicting lifestyles and emergence of pathogens.</title>
        <authorList>
            <person name="Haridas S."/>
            <person name="Albert R."/>
            <person name="Binder M."/>
            <person name="Bloem J."/>
            <person name="Labutti K."/>
            <person name="Salamov A."/>
            <person name="Andreopoulos B."/>
            <person name="Baker S."/>
            <person name="Barry K."/>
            <person name="Bills G."/>
            <person name="Bluhm B."/>
            <person name="Cannon C."/>
            <person name="Castanera R."/>
            <person name="Culley D."/>
            <person name="Daum C."/>
            <person name="Ezra D."/>
            <person name="Gonzalez J."/>
            <person name="Henrissat B."/>
            <person name="Kuo A."/>
            <person name="Liang C."/>
            <person name="Lipzen A."/>
            <person name="Lutzoni F."/>
            <person name="Magnuson J."/>
            <person name="Mondo S."/>
            <person name="Nolan M."/>
            <person name="Ohm R."/>
            <person name="Pangilinan J."/>
            <person name="Park H.-J."/>
            <person name="Ramirez L."/>
            <person name="Alfaro M."/>
            <person name="Sun H."/>
            <person name="Tritt A."/>
            <person name="Yoshinaga Y."/>
            <person name="Zwiers L.-H."/>
            <person name="Turgeon B."/>
            <person name="Goodwin S."/>
            <person name="Spatafora J."/>
            <person name="Crous P."/>
            <person name="Grigoriev I."/>
        </authorList>
    </citation>
    <scope>NUCLEOTIDE SEQUENCE</scope>
    <source>
        <strain evidence="2">CBS 133067</strain>
    </source>
</reference>
<dbReference type="CDD" id="cd08948">
    <property type="entry name" value="5beta-POR_like_SDR_a"/>
    <property type="match status" value="1"/>
</dbReference>
<dbReference type="InterPro" id="IPR055222">
    <property type="entry name" value="PRISE-like_Rossmann-fold"/>
</dbReference>
<dbReference type="Pfam" id="PF22917">
    <property type="entry name" value="PRISE"/>
    <property type="match status" value="1"/>
</dbReference>
<dbReference type="Gene3D" id="3.40.50.720">
    <property type="entry name" value="NAD(P)-binding Rossmann-like Domain"/>
    <property type="match status" value="1"/>
</dbReference>
<proteinExistence type="predicted"/>
<evidence type="ECO:0000313" key="2">
    <source>
        <dbReference type="EMBL" id="KAF2095426.1"/>
    </source>
</evidence>
<comment type="caution">
    <text evidence="2">The sequence shown here is derived from an EMBL/GenBank/DDBJ whole genome shotgun (WGS) entry which is preliminary data.</text>
</comment>
<feature type="domain" description="PRISE-like Rossmann-fold" evidence="1">
    <location>
        <begin position="13"/>
        <end position="403"/>
    </location>
</feature>
<sequence>MSTNEASRLDRTALIFGASGITGWAIVREAVQYPTPETFRRIIGLTNRPFDRNTSLLPDDNRIELVAGLDLSAGPEAVTAKLREVPGIEEVTDVFFAAYVQPPGTSDVEGWEQLKLANVDILETAVAAVESVSPNMRYWSLQTGGKAYGFAHAREIGPPAGPCHESDARIPQPYADMMFYYAQHDALVRLSSGKKWRFAEIRPNDVVGFVPTGSNAMNIAQSLGIFLAFYAWQKRKAAKSASEPITVQFPGPVASFKALNTETSQKTLARGHLFASSHDAANGDIINVADTASTSWAQKWTALCAYFGLVGLAPDEGAEHLRAVEFMQAHQAQWADFERENGLKPGLIGGSGWEFMQIILELVVFDRVYDLSKANSAGFKEKEDIVQMYLEVFDLMKATKMLPQK</sequence>
<protein>
    <recommendedName>
        <fullName evidence="1">PRISE-like Rossmann-fold domain-containing protein</fullName>
    </recommendedName>
</protein>
<dbReference type="PANTHER" id="PTHR32487">
    <property type="entry name" value="3-OXO-DELTA(4,5)-STEROID 5-BETA-REDUCTASE"/>
    <property type="match status" value="1"/>
</dbReference>
<evidence type="ECO:0000313" key="3">
    <source>
        <dbReference type="Proteomes" id="UP000799772"/>
    </source>
</evidence>
<dbReference type="SUPFAM" id="SSF51735">
    <property type="entry name" value="NAD(P)-binding Rossmann-fold domains"/>
    <property type="match status" value="1"/>
</dbReference>
<accession>A0A9P4M288</accession>
<dbReference type="AlphaFoldDB" id="A0A9P4M288"/>
<name>A0A9P4M288_9PEZI</name>
<gene>
    <name evidence="2" type="ORF">NA57DRAFT_79153</name>
</gene>
<dbReference type="Proteomes" id="UP000799772">
    <property type="component" value="Unassembled WGS sequence"/>
</dbReference>
<organism evidence="2 3">
    <name type="scientific">Rhizodiscina lignyota</name>
    <dbReference type="NCBI Taxonomy" id="1504668"/>
    <lineage>
        <taxon>Eukaryota</taxon>
        <taxon>Fungi</taxon>
        <taxon>Dikarya</taxon>
        <taxon>Ascomycota</taxon>
        <taxon>Pezizomycotina</taxon>
        <taxon>Dothideomycetes</taxon>
        <taxon>Pleosporomycetidae</taxon>
        <taxon>Aulographales</taxon>
        <taxon>Rhizodiscinaceae</taxon>
        <taxon>Rhizodiscina</taxon>
    </lineage>
</organism>
<dbReference type="EMBL" id="ML978131">
    <property type="protein sequence ID" value="KAF2095426.1"/>
    <property type="molecule type" value="Genomic_DNA"/>
</dbReference>
<dbReference type="InterPro" id="IPR036291">
    <property type="entry name" value="NAD(P)-bd_dom_sf"/>
</dbReference>